<comment type="caution">
    <text evidence="5">The sequence shown here is derived from an EMBL/GenBank/DDBJ whole genome shotgun (WGS) entry which is preliminary data.</text>
</comment>
<dbReference type="InterPro" id="IPR017896">
    <property type="entry name" value="4Fe4S_Fe-S-bd"/>
</dbReference>
<dbReference type="PANTHER" id="PTHR43312">
    <property type="entry name" value="D-THREO-ALDOSE 1-DEHYDROGENASE"/>
    <property type="match status" value="1"/>
</dbReference>
<keyword evidence="1" id="KW-0479">Metal-binding</keyword>
<dbReference type="SUPFAM" id="SSF51430">
    <property type="entry name" value="NAD(P)-linked oxidoreductase"/>
    <property type="match status" value="1"/>
</dbReference>
<evidence type="ECO:0000256" key="1">
    <source>
        <dbReference type="ARBA" id="ARBA00022723"/>
    </source>
</evidence>
<sequence length="375" mass="42745">MRYRRFGRTNWQFSLFSLGTMRCLSSESVFTATLDRALELGINHLETARGYGNSEVFLGRYLQRQGVRERVYLTTKLVPTADRQTMEKAIAESLERLQLNYLDCLAIHGINTREHLNWIKDPQGCMKAVFMAQEAGKIGHIGFSTHAPLEIILETINTDFFAFVNIHYYFFWQRQQPAIALARAKDMGVFIISPADKGGGLHRPPKKLEELCAPFSPLELNYRFLLSDPRITTLSVGAAIPEELEAIINVCEGDQPLDAAEIAVFKRLEAHLTDKLATDLCSQCYQCLPCPENINIPEVLRLRNLAVAYEMTDFGQYRYRMLENAGHWFPGRKANNCTECGDCLPRCPEKLPIPRLLFDTHELLKGPAQRRLWSS</sequence>
<dbReference type="InterPro" id="IPR023210">
    <property type="entry name" value="NADP_OxRdtase_dom"/>
</dbReference>
<gene>
    <name evidence="5" type="ORF">N44_01425</name>
</gene>
<dbReference type="CDD" id="cd19096">
    <property type="entry name" value="AKR_Fe-S_oxidoreductase"/>
    <property type="match status" value="1"/>
</dbReference>
<keyword evidence="2" id="KW-0408">Iron</keyword>
<dbReference type="Pfam" id="PF00248">
    <property type="entry name" value="Aldo_ket_red"/>
    <property type="match status" value="1"/>
</dbReference>
<evidence type="ECO:0000256" key="2">
    <source>
        <dbReference type="ARBA" id="ARBA00023004"/>
    </source>
</evidence>
<dbReference type="GO" id="GO:0051536">
    <property type="term" value="F:iron-sulfur cluster binding"/>
    <property type="evidence" value="ECO:0007669"/>
    <property type="project" value="UniProtKB-KW"/>
</dbReference>
<dbReference type="InterPro" id="IPR053135">
    <property type="entry name" value="AKR2_Oxidoreductase"/>
</dbReference>
<dbReference type="EMBL" id="BBPA01000028">
    <property type="protein sequence ID" value="GAL92867.1"/>
    <property type="molecule type" value="Genomic_DNA"/>
</dbReference>
<dbReference type="RefSeq" id="WP_045358623.1">
    <property type="nucleotide sequence ID" value="NZ_BBPA01000028.1"/>
</dbReference>
<evidence type="ECO:0000256" key="3">
    <source>
        <dbReference type="ARBA" id="ARBA00023014"/>
    </source>
</evidence>
<feature type="domain" description="4Fe-4S ferredoxin-type" evidence="4">
    <location>
        <begin position="328"/>
        <end position="357"/>
    </location>
</feature>
<dbReference type="PROSITE" id="PS00198">
    <property type="entry name" value="4FE4S_FER_1"/>
    <property type="match status" value="1"/>
</dbReference>
<organism evidence="5 6">
    <name type="scientific">Microcystis aeruginosa NIES-44</name>
    <dbReference type="NCBI Taxonomy" id="449439"/>
    <lineage>
        <taxon>Bacteria</taxon>
        <taxon>Bacillati</taxon>
        <taxon>Cyanobacteriota</taxon>
        <taxon>Cyanophyceae</taxon>
        <taxon>Oscillatoriophycideae</taxon>
        <taxon>Chroococcales</taxon>
        <taxon>Microcystaceae</taxon>
        <taxon>Microcystis</taxon>
    </lineage>
</organism>
<dbReference type="AlphaFoldDB" id="A0A0A1VSS5"/>
<evidence type="ECO:0000313" key="6">
    <source>
        <dbReference type="Proteomes" id="UP000030321"/>
    </source>
</evidence>
<dbReference type="Gene3D" id="3.20.20.100">
    <property type="entry name" value="NADP-dependent oxidoreductase domain"/>
    <property type="match status" value="1"/>
</dbReference>
<name>A0A0A1VSS5_MICAE</name>
<accession>A0A0A1VSS5</accession>
<dbReference type="PANTHER" id="PTHR43312:SF2">
    <property type="entry name" value="OXIDOREDUCTASE"/>
    <property type="match status" value="1"/>
</dbReference>
<dbReference type="Pfam" id="PF13187">
    <property type="entry name" value="Fer4_9"/>
    <property type="match status" value="1"/>
</dbReference>
<protein>
    <submittedName>
        <fullName evidence="5">Aldo/keto reductase family</fullName>
    </submittedName>
</protein>
<reference evidence="6" key="1">
    <citation type="journal article" date="2015" name="Genome">
        <title>Whole Genome Sequence of the Non-Microcystin-Producing Microcystis aeruginosa Strain NIES-44.</title>
        <authorList>
            <person name="Okano K."/>
            <person name="Miyata N."/>
            <person name="Ozaki Y."/>
        </authorList>
    </citation>
    <scope>NUCLEOTIDE SEQUENCE [LARGE SCALE GENOMIC DNA]</scope>
    <source>
        <strain evidence="6">NIES-44</strain>
    </source>
</reference>
<dbReference type="Proteomes" id="UP000030321">
    <property type="component" value="Unassembled WGS sequence"/>
</dbReference>
<dbReference type="GO" id="GO:0046872">
    <property type="term" value="F:metal ion binding"/>
    <property type="evidence" value="ECO:0007669"/>
    <property type="project" value="UniProtKB-KW"/>
</dbReference>
<keyword evidence="3" id="KW-0411">Iron-sulfur</keyword>
<evidence type="ECO:0000313" key="5">
    <source>
        <dbReference type="EMBL" id="GAL92867.1"/>
    </source>
</evidence>
<dbReference type="PROSITE" id="PS51379">
    <property type="entry name" value="4FE4S_FER_2"/>
    <property type="match status" value="1"/>
</dbReference>
<dbReference type="InterPro" id="IPR036812">
    <property type="entry name" value="NAD(P)_OxRdtase_dom_sf"/>
</dbReference>
<evidence type="ECO:0000259" key="4">
    <source>
        <dbReference type="PROSITE" id="PS51379"/>
    </source>
</evidence>
<proteinExistence type="predicted"/>
<dbReference type="InterPro" id="IPR017900">
    <property type="entry name" value="4Fe4S_Fe_S_CS"/>
</dbReference>